<evidence type="ECO:0000313" key="1">
    <source>
        <dbReference type="EMBL" id="MDQ0204101.1"/>
    </source>
</evidence>
<dbReference type="EMBL" id="JAUSUE010000012">
    <property type="protein sequence ID" value="MDQ0204101.1"/>
    <property type="molecule type" value="Genomic_DNA"/>
</dbReference>
<dbReference type="RefSeq" id="WP_307224285.1">
    <property type="nucleotide sequence ID" value="NZ_CP116940.1"/>
</dbReference>
<organism evidence="1 2">
    <name type="scientific">Pectinatus haikarae</name>
    <dbReference type="NCBI Taxonomy" id="349096"/>
    <lineage>
        <taxon>Bacteria</taxon>
        <taxon>Bacillati</taxon>
        <taxon>Bacillota</taxon>
        <taxon>Negativicutes</taxon>
        <taxon>Selenomonadales</taxon>
        <taxon>Selenomonadaceae</taxon>
        <taxon>Pectinatus</taxon>
    </lineage>
</organism>
<comment type="caution">
    <text evidence="1">The sequence shown here is derived from an EMBL/GenBank/DDBJ whole genome shotgun (WGS) entry which is preliminary data.</text>
</comment>
<dbReference type="Proteomes" id="UP001239167">
    <property type="component" value="Unassembled WGS sequence"/>
</dbReference>
<evidence type="ECO:0008006" key="3">
    <source>
        <dbReference type="Google" id="ProtNLM"/>
    </source>
</evidence>
<reference evidence="1 2" key="1">
    <citation type="submission" date="2023-07" db="EMBL/GenBank/DDBJ databases">
        <title>Genomic Encyclopedia of Type Strains, Phase IV (KMG-IV): sequencing the most valuable type-strain genomes for metagenomic binning, comparative biology and taxonomic classification.</title>
        <authorList>
            <person name="Goeker M."/>
        </authorList>
    </citation>
    <scope>NUCLEOTIDE SEQUENCE [LARGE SCALE GENOMIC DNA]</scope>
    <source>
        <strain evidence="1 2">DSM 16980</strain>
    </source>
</reference>
<evidence type="ECO:0000313" key="2">
    <source>
        <dbReference type="Proteomes" id="UP001239167"/>
    </source>
</evidence>
<gene>
    <name evidence="1" type="ORF">J2S01_001823</name>
</gene>
<proteinExistence type="predicted"/>
<sequence length="93" mass="10801">MVIIAQKEDDNMQKAMSALQYAEHCGLPYDLVKHYCKQGIIPCFRQGHRFCIRPEVADKALSEYEHSKPVQPTKKNFKLSTEPFDFDAELRRA</sequence>
<name>A0ABT9Y8Q3_9FIRM</name>
<accession>A0ABT9Y8Q3</accession>
<keyword evidence="2" id="KW-1185">Reference proteome</keyword>
<protein>
    <recommendedName>
        <fullName evidence="3">Helix-turn-helix domain-containing protein</fullName>
    </recommendedName>
</protein>